<organism evidence="9 10">
    <name type="scientific">Vibrio xiamenensis</name>
    <dbReference type="NCBI Taxonomy" id="861298"/>
    <lineage>
        <taxon>Bacteria</taxon>
        <taxon>Pseudomonadati</taxon>
        <taxon>Pseudomonadota</taxon>
        <taxon>Gammaproteobacteria</taxon>
        <taxon>Vibrionales</taxon>
        <taxon>Vibrionaceae</taxon>
        <taxon>Vibrio</taxon>
    </lineage>
</organism>
<evidence type="ECO:0000313" key="9">
    <source>
        <dbReference type="EMBL" id="SDH14367.1"/>
    </source>
</evidence>
<comment type="similarity">
    <text evidence="2">Belongs to the acyltransferase 3 family.</text>
</comment>
<dbReference type="GO" id="GO:0016413">
    <property type="term" value="F:O-acetyltransferase activity"/>
    <property type="evidence" value="ECO:0007669"/>
    <property type="project" value="TreeGrafter"/>
</dbReference>
<evidence type="ECO:0000256" key="1">
    <source>
        <dbReference type="ARBA" id="ARBA00004651"/>
    </source>
</evidence>
<dbReference type="Pfam" id="PF01757">
    <property type="entry name" value="Acyl_transf_3"/>
    <property type="match status" value="1"/>
</dbReference>
<protein>
    <submittedName>
        <fullName evidence="9">Peptidoglycan/LPS O-acetylase OafA/YrhL, contains acyltransferase and SGNH-hydrolase domains</fullName>
    </submittedName>
</protein>
<name>A0A1G8A0K2_9VIBR</name>
<feature type="transmembrane region" description="Helical" evidence="7">
    <location>
        <begin position="287"/>
        <end position="307"/>
    </location>
</feature>
<feature type="transmembrane region" description="Helical" evidence="7">
    <location>
        <begin position="196"/>
        <end position="212"/>
    </location>
</feature>
<proteinExistence type="inferred from homology"/>
<keyword evidence="9" id="KW-0378">Hydrolase</keyword>
<feature type="transmembrane region" description="Helical" evidence="7">
    <location>
        <begin position="168"/>
        <end position="184"/>
    </location>
</feature>
<feature type="transmembrane region" description="Helical" evidence="7">
    <location>
        <begin position="327"/>
        <end position="350"/>
    </location>
</feature>
<keyword evidence="6 7" id="KW-0472">Membrane</keyword>
<feature type="transmembrane region" description="Helical" evidence="7">
    <location>
        <begin position="254"/>
        <end position="275"/>
    </location>
</feature>
<dbReference type="OrthoDB" id="7579632at2"/>
<accession>A0A1G8A0K2</accession>
<sequence length="362" mass="41612">MFLKSISNFRGIAIIAIVAGHINSSGFTSNDLISSTIRNMIIGGSSLFVFISGFMFYHVFYKRYNYNKFITGKIKNLGVPYLILATIAIAHLFVFKLEYYTPIESMRNAAEAFRHGILFSPDDSHLMTTVKYYLTGRFLTAYWYIPFGLLLFASAPLHFRFANLSTKIQIAIIVGLSIVAIFVQRPVAGTNALHSLVYYTPVYLMGIAFSMHREPINRFLNNKLPILFLFIVLISVYQVTYAHEGNYEKPFFEYGGVDLQFIKCLFTIWFLYGLFEKYTFDLPMLNVISETSFAIYFIHPWVMMIIYRIDNKIHHLQPSGAENNIPMYLFTLIAVMAISVAIALTTKYVFRGSRNTRYLIGY</sequence>
<feature type="transmembrane region" description="Helical" evidence="7">
    <location>
        <begin position="40"/>
        <end position="60"/>
    </location>
</feature>
<feature type="domain" description="Acyltransferase 3" evidence="8">
    <location>
        <begin position="5"/>
        <end position="343"/>
    </location>
</feature>
<evidence type="ECO:0000256" key="6">
    <source>
        <dbReference type="ARBA" id="ARBA00023136"/>
    </source>
</evidence>
<gene>
    <name evidence="9" type="ORF">SAMN04488136_10969</name>
</gene>
<feature type="transmembrane region" description="Helical" evidence="7">
    <location>
        <begin position="141"/>
        <end position="161"/>
    </location>
</feature>
<keyword evidence="3" id="KW-1003">Cell membrane</keyword>
<dbReference type="STRING" id="861298.SAMN04488136_10969"/>
<reference evidence="9 10" key="1">
    <citation type="submission" date="2016-10" db="EMBL/GenBank/DDBJ databases">
        <authorList>
            <person name="de Groot N.N."/>
        </authorList>
    </citation>
    <scope>NUCLEOTIDE SEQUENCE [LARGE SCALE GENOMIC DNA]</scope>
    <source>
        <strain evidence="9 10">CGMCC 1.10228</strain>
    </source>
</reference>
<dbReference type="GO" id="GO:0005886">
    <property type="term" value="C:plasma membrane"/>
    <property type="evidence" value="ECO:0007669"/>
    <property type="project" value="UniProtKB-SubCell"/>
</dbReference>
<dbReference type="GO" id="GO:0009246">
    <property type="term" value="P:enterobacterial common antigen biosynthetic process"/>
    <property type="evidence" value="ECO:0007669"/>
    <property type="project" value="TreeGrafter"/>
</dbReference>
<keyword evidence="9" id="KW-0012">Acyltransferase</keyword>
<feature type="transmembrane region" description="Helical" evidence="7">
    <location>
        <begin position="81"/>
        <end position="99"/>
    </location>
</feature>
<keyword evidence="10" id="KW-1185">Reference proteome</keyword>
<keyword evidence="4 7" id="KW-0812">Transmembrane</keyword>
<evidence type="ECO:0000313" key="10">
    <source>
        <dbReference type="Proteomes" id="UP000198854"/>
    </source>
</evidence>
<evidence type="ECO:0000256" key="7">
    <source>
        <dbReference type="SAM" id="Phobius"/>
    </source>
</evidence>
<dbReference type="PANTHER" id="PTHR40074:SF2">
    <property type="entry name" value="O-ACETYLTRANSFERASE WECH"/>
    <property type="match status" value="1"/>
</dbReference>
<dbReference type="EMBL" id="FNDD01000009">
    <property type="protein sequence ID" value="SDH14367.1"/>
    <property type="molecule type" value="Genomic_DNA"/>
</dbReference>
<evidence type="ECO:0000256" key="4">
    <source>
        <dbReference type="ARBA" id="ARBA00022692"/>
    </source>
</evidence>
<comment type="subcellular location">
    <subcellularLocation>
        <location evidence="1">Cell membrane</location>
        <topology evidence="1">Multi-pass membrane protein</topology>
    </subcellularLocation>
</comment>
<dbReference type="GO" id="GO:0016787">
    <property type="term" value="F:hydrolase activity"/>
    <property type="evidence" value="ECO:0007669"/>
    <property type="project" value="UniProtKB-KW"/>
</dbReference>
<keyword evidence="5 7" id="KW-1133">Transmembrane helix</keyword>
<dbReference type="AlphaFoldDB" id="A0A1G8A0K2"/>
<evidence type="ECO:0000256" key="5">
    <source>
        <dbReference type="ARBA" id="ARBA00022989"/>
    </source>
</evidence>
<evidence type="ECO:0000256" key="3">
    <source>
        <dbReference type="ARBA" id="ARBA00022475"/>
    </source>
</evidence>
<dbReference type="InterPro" id="IPR002656">
    <property type="entry name" value="Acyl_transf_3_dom"/>
</dbReference>
<evidence type="ECO:0000256" key="2">
    <source>
        <dbReference type="ARBA" id="ARBA00007400"/>
    </source>
</evidence>
<dbReference type="PANTHER" id="PTHR40074">
    <property type="entry name" value="O-ACETYLTRANSFERASE WECH"/>
    <property type="match status" value="1"/>
</dbReference>
<keyword evidence="9" id="KW-0808">Transferase</keyword>
<dbReference type="RefSeq" id="WP_093272702.1">
    <property type="nucleotide sequence ID" value="NZ_FNDD01000009.1"/>
</dbReference>
<feature type="transmembrane region" description="Helical" evidence="7">
    <location>
        <begin position="224"/>
        <end position="242"/>
    </location>
</feature>
<dbReference type="Proteomes" id="UP000198854">
    <property type="component" value="Unassembled WGS sequence"/>
</dbReference>
<evidence type="ECO:0000259" key="8">
    <source>
        <dbReference type="Pfam" id="PF01757"/>
    </source>
</evidence>